<evidence type="ECO:0000313" key="1">
    <source>
        <dbReference type="EMBL" id="KGN39602.1"/>
    </source>
</evidence>
<name>A0A0A0JU59_9MICO</name>
<evidence type="ECO:0008006" key="3">
    <source>
        <dbReference type="Google" id="ProtNLM"/>
    </source>
</evidence>
<dbReference type="eggNOG" id="COG2382">
    <property type="taxonomic scope" value="Bacteria"/>
</dbReference>
<dbReference type="InterPro" id="IPR050583">
    <property type="entry name" value="Mycobacterial_A85_antigen"/>
</dbReference>
<organism evidence="1 2">
    <name type="scientific">Knoellia subterranea KCTC 19937</name>
    <dbReference type="NCBI Taxonomy" id="1385521"/>
    <lineage>
        <taxon>Bacteria</taxon>
        <taxon>Bacillati</taxon>
        <taxon>Actinomycetota</taxon>
        <taxon>Actinomycetes</taxon>
        <taxon>Micrococcales</taxon>
        <taxon>Intrasporangiaceae</taxon>
        <taxon>Knoellia</taxon>
    </lineage>
</organism>
<gene>
    <name evidence="1" type="ORF">N803_02075</name>
</gene>
<reference evidence="1 2" key="1">
    <citation type="submission" date="2013-08" db="EMBL/GenBank/DDBJ databases">
        <title>The genome sequence of Knoellia subterranea.</title>
        <authorList>
            <person name="Zhu W."/>
            <person name="Wang G."/>
        </authorList>
    </citation>
    <scope>NUCLEOTIDE SEQUENCE [LARGE SCALE GENOMIC DNA]</scope>
    <source>
        <strain evidence="1 2">KCTC 19937</strain>
    </source>
</reference>
<dbReference type="OrthoDB" id="9775130at2"/>
<comment type="caution">
    <text evidence="1">The sequence shown here is derived from an EMBL/GenBank/DDBJ whole genome shotgun (WGS) entry which is preliminary data.</text>
</comment>
<dbReference type="SUPFAM" id="SSF53474">
    <property type="entry name" value="alpha/beta-Hydrolases"/>
    <property type="match status" value="1"/>
</dbReference>
<dbReference type="RefSeq" id="WP_052111618.1">
    <property type="nucleotide sequence ID" value="NZ_AVPK01000001.1"/>
</dbReference>
<dbReference type="Pfam" id="PF00756">
    <property type="entry name" value="Esterase"/>
    <property type="match status" value="1"/>
</dbReference>
<sequence>MPPKLLDDHVRFRFDAGGADVVSVVLDCDPAIPGPREFARVDDVWELALPRPGLARLEYRFIVTRPVADGIAAETILDPDNPVTVETAFGSRSVMQMPGYAIPSWLEAPAVPGSFTPMAVEGETADDVPVTVWSPEGFEGQALPLMFVNDGPEYDQLASITQFSAAKIASGELPPHRVALAHPVLRDAWYSGSPSYLRTIAGQGFSRIAERAPIRGRVVVVGASLGGLTALLVGLLDEDEIGGVFSQSGSFFHAELDDQESGFKYFGRISRKVQEVLDTTQAARPLRVGLTCGALEENAGNNRQMAAALERAGHDVTYAEVADLHNYTAWRDALDPHLVEVLRDVWAEAQG</sequence>
<keyword evidence="2" id="KW-1185">Reference proteome</keyword>
<dbReference type="PANTHER" id="PTHR48098">
    <property type="entry name" value="ENTEROCHELIN ESTERASE-RELATED"/>
    <property type="match status" value="1"/>
</dbReference>
<dbReference type="Proteomes" id="UP000030011">
    <property type="component" value="Unassembled WGS sequence"/>
</dbReference>
<accession>A0A0A0JU59</accession>
<dbReference type="InterPro" id="IPR000801">
    <property type="entry name" value="Esterase-like"/>
</dbReference>
<protein>
    <recommendedName>
        <fullName evidence="3">Esterase</fullName>
    </recommendedName>
</protein>
<proteinExistence type="predicted"/>
<dbReference type="STRING" id="1385521.N803_02075"/>
<dbReference type="Gene3D" id="3.40.50.1820">
    <property type="entry name" value="alpha/beta hydrolase"/>
    <property type="match status" value="1"/>
</dbReference>
<dbReference type="AlphaFoldDB" id="A0A0A0JU59"/>
<evidence type="ECO:0000313" key="2">
    <source>
        <dbReference type="Proteomes" id="UP000030011"/>
    </source>
</evidence>
<dbReference type="InterPro" id="IPR029058">
    <property type="entry name" value="AB_hydrolase_fold"/>
</dbReference>
<dbReference type="PANTHER" id="PTHR48098:SF3">
    <property type="entry name" value="IRON(III) ENTEROBACTIN ESTERASE"/>
    <property type="match status" value="1"/>
</dbReference>
<dbReference type="EMBL" id="AVPK01000001">
    <property type="protein sequence ID" value="KGN39602.1"/>
    <property type="molecule type" value="Genomic_DNA"/>
</dbReference>